<dbReference type="SUPFAM" id="SSF56281">
    <property type="entry name" value="Metallo-hydrolase/oxidoreductase"/>
    <property type="match status" value="1"/>
</dbReference>
<dbReference type="Gene3D" id="3.60.15.10">
    <property type="entry name" value="Ribonuclease Z/Hydroxyacylglutathione hydrolase-like"/>
    <property type="match status" value="1"/>
</dbReference>
<reference evidence="2 3" key="1">
    <citation type="submission" date="2018-11" db="EMBL/GenBank/DDBJ databases">
        <title>Rufibacter latericius sp. nov., isolated from water in Baiyang Lake.</title>
        <authorList>
            <person name="Yang Y."/>
        </authorList>
    </citation>
    <scope>NUCLEOTIDE SEQUENCE [LARGE SCALE GENOMIC DNA]</scope>
    <source>
        <strain evidence="2 3">MCC P1</strain>
    </source>
</reference>
<dbReference type="GO" id="GO:0016787">
    <property type="term" value="F:hydrolase activity"/>
    <property type="evidence" value="ECO:0007669"/>
    <property type="project" value="UniProtKB-KW"/>
</dbReference>
<accession>A0A3M9MP85</accession>
<dbReference type="PANTHER" id="PTHR43546:SF3">
    <property type="entry name" value="UPF0173 METAL-DEPENDENT HYDROLASE MJ1163"/>
    <property type="match status" value="1"/>
</dbReference>
<evidence type="ECO:0000256" key="1">
    <source>
        <dbReference type="SAM" id="SignalP"/>
    </source>
</evidence>
<dbReference type="Proteomes" id="UP000271010">
    <property type="component" value="Unassembled WGS sequence"/>
</dbReference>
<dbReference type="InterPro" id="IPR036866">
    <property type="entry name" value="RibonucZ/Hydroxyglut_hydro"/>
</dbReference>
<dbReference type="RefSeq" id="WP_123133795.1">
    <property type="nucleotide sequence ID" value="NZ_RJJE01000017.1"/>
</dbReference>
<organism evidence="2 3">
    <name type="scientific">Rufibacter immobilis</name>
    <dbReference type="NCBI Taxonomy" id="1348778"/>
    <lineage>
        <taxon>Bacteria</taxon>
        <taxon>Pseudomonadati</taxon>
        <taxon>Bacteroidota</taxon>
        <taxon>Cytophagia</taxon>
        <taxon>Cytophagales</taxon>
        <taxon>Hymenobacteraceae</taxon>
        <taxon>Rufibacter</taxon>
    </lineage>
</organism>
<dbReference type="EMBL" id="RJJE01000017">
    <property type="protein sequence ID" value="RNI27326.1"/>
    <property type="molecule type" value="Genomic_DNA"/>
</dbReference>
<dbReference type="AlphaFoldDB" id="A0A3M9MP85"/>
<proteinExistence type="predicted"/>
<sequence length="252" mass="27808">MKKLLLFLLCLGTYAAGAQTLATPDQVKTDKGDLTIQPITHGSVVLKWNNKTIWVDPYGGAALYTNQSTPDLILITDIHGDHLDLKTLQALPVSNATIVAPQAVVDQLPPSMKPKAIVLTNGSKTKQHEIEITAIPMYNLPETADSRHPKGRGNGYVLNLGNKHLYLSGDTEDIPEMRALKNIDVAFVCMNLPYTMDIDQAASAVLAFKPKVVYPYHYRGQNGLSDVNAFKTKVEAGKKKIDVRLRQWYPTE</sequence>
<gene>
    <name evidence="2" type="ORF">EFA69_14360</name>
</gene>
<evidence type="ECO:0000313" key="3">
    <source>
        <dbReference type="Proteomes" id="UP000271010"/>
    </source>
</evidence>
<protein>
    <submittedName>
        <fullName evidence="2">MBL fold metallo-hydrolase</fullName>
    </submittedName>
</protein>
<feature type="signal peptide" evidence="1">
    <location>
        <begin position="1"/>
        <end position="18"/>
    </location>
</feature>
<evidence type="ECO:0000313" key="2">
    <source>
        <dbReference type="EMBL" id="RNI27326.1"/>
    </source>
</evidence>
<dbReference type="OrthoDB" id="9789133at2"/>
<keyword evidence="3" id="KW-1185">Reference proteome</keyword>
<dbReference type="Pfam" id="PF13483">
    <property type="entry name" value="Lactamase_B_3"/>
    <property type="match status" value="1"/>
</dbReference>
<dbReference type="PANTHER" id="PTHR43546">
    <property type="entry name" value="UPF0173 METAL-DEPENDENT HYDROLASE MJ1163-RELATED"/>
    <property type="match status" value="1"/>
</dbReference>
<comment type="caution">
    <text evidence="2">The sequence shown here is derived from an EMBL/GenBank/DDBJ whole genome shotgun (WGS) entry which is preliminary data.</text>
</comment>
<dbReference type="InterPro" id="IPR050114">
    <property type="entry name" value="UPF0173_UPF0282_UlaG_hydrolase"/>
</dbReference>
<feature type="chain" id="PRO_5018274626" evidence="1">
    <location>
        <begin position="19"/>
        <end position="252"/>
    </location>
</feature>
<keyword evidence="1" id="KW-0732">Signal</keyword>
<name>A0A3M9MP85_9BACT</name>
<keyword evidence="2" id="KW-0378">Hydrolase</keyword>